<feature type="chain" id="PRO_5037543958" description="PLAT domain-containing protein" evidence="1">
    <location>
        <begin position="27"/>
        <end position="143"/>
    </location>
</feature>
<feature type="signal peptide" evidence="1">
    <location>
        <begin position="1"/>
        <end position="26"/>
    </location>
</feature>
<evidence type="ECO:0000313" key="3">
    <source>
        <dbReference type="Proteomes" id="UP000678374"/>
    </source>
</evidence>
<dbReference type="EMBL" id="JAGQDE010000015">
    <property type="protein sequence ID" value="MBQ0960543.1"/>
    <property type="molecule type" value="Genomic_DNA"/>
</dbReference>
<reference evidence="2" key="1">
    <citation type="submission" date="2021-04" db="EMBL/GenBank/DDBJ databases">
        <title>The genome sequence of Ideonella sp. 4Y11.</title>
        <authorList>
            <person name="Liu Y."/>
        </authorList>
    </citation>
    <scope>NUCLEOTIDE SEQUENCE</scope>
    <source>
        <strain evidence="2">4Y11</strain>
    </source>
</reference>
<name>A0A940YHW6_9BURK</name>
<organism evidence="2 3">
    <name type="scientific">Ideonella aquatica</name>
    <dbReference type="NCBI Taxonomy" id="2824119"/>
    <lineage>
        <taxon>Bacteria</taxon>
        <taxon>Pseudomonadati</taxon>
        <taxon>Pseudomonadota</taxon>
        <taxon>Betaproteobacteria</taxon>
        <taxon>Burkholderiales</taxon>
        <taxon>Sphaerotilaceae</taxon>
        <taxon>Ideonella</taxon>
    </lineage>
</organism>
<comment type="caution">
    <text evidence="2">The sequence shown here is derived from an EMBL/GenBank/DDBJ whole genome shotgun (WGS) entry which is preliminary data.</text>
</comment>
<gene>
    <name evidence="2" type="ORF">KAK06_16435</name>
</gene>
<dbReference type="Proteomes" id="UP000678374">
    <property type="component" value="Unassembled WGS sequence"/>
</dbReference>
<proteinExistence type="predicted"/>
<keyword evidence="1" id="KW-0732">Signal</keyword>
<evidence type="ECO:0008006" key="4">
    <source>
        <dbReference type="Google" id="ProtNLM"/>
    </source>
</evidence>
<evidence type="ECO:0000256" key="1">
    <source>
        <dbReference type="SAM" id="SignalP"/>
    </source>
</evidence>
<dbReference type="RefSeq" id="WP_210803221.1">
    <property type="nucleotide sequence ID" value="NZ_JAGQDE010000015.1"/>
</dbReference>
<dbReference type="AlphaFoldDB" id="A0A940YHW6"/>
<protein>
    <recommendedName>
        <fullName evidence="4">PLAT domain-containing protein</fullName>
    </recommendedName>
</protein>
<accession>A0A940YHW6</accession>
<sequence>MTVSRSLTARLIAAALALGIAGPSLAGVCQDITFTVKNDHYTGDEIKIKKVKYRDTTAASNNTEDVIDITCQHGNTCTTLGDDLGSVVEGRLGHDLSNIQFYYSYREADGQWSLPLWSKKFKPTDKECTNGRNYGTSAWVITG</sequence>
<evidence type="ECO:0000313" key="2">
    <source>
        <dbReference type="EMBL" id="MBQ0960543.1"/>
    </source>
</evidence>
<keyword evidence="3" id="KW-1185">Reference proteome</keyword>